<protein>
    <submittedName>
        <fullName evidence="3">Phage terminase-like protein, large subunit, contains N-terminal HTH domain</fullName>
    </submittedName>
</protein>
<proteinExistence type="predicted"/>
<gene>
    <name evidence="3" type="ORF">SAMN05444487_11832</name>
</gene>
<dbReference type="Pfam" id="PF03354">
    <property type="entry name" value="TerL_ATPase"/>
    <property type="match status" value="1"/>
</dbReference>
<name>A0A1H3BU68_9BACL</name>
<keyword evidence="4" id="KW-1185">Reference proteome</keyword>
<dbReference type="InterPro" id="IPR027417">
    <property type="entry name" value="P-loop_NTPase"/>
</dbReference>
<dbReference type="GO" id="GO:0004519">
    <property type="term" value="F:endonuclease activity"/>
    <property type="evidence" value="ECO:0007669"/>
    <property type="project" value="InterPro"/>
</dbReference>
<dbReference type="AlphaFoldDB" id="A0A1H3BU68"/>
<dbReference type="PANTHER" id="PTHR41287:SF1">
    <property type="entry name" value="PROTEIN YMFN"/>
    <property type="match status" value="1"/>
</dbReference>
<dbReference type="STRING" id="1048340.SAMN05444487_11832"/>
<dbReference type="OrthoDB" id="9760250at2"/>
<evidence type="ECO:0000313" key="4">
    <source>
        <dbReference type="Proteomes" id="UP000198534"/>
    </source>
</evidence>
<sequence length="557" mass="64089">MDAVTQYANQVVAKEMVAGKWVQLACERHLRDLDRQDTEDDFPYLFDESRAERVFSFFRFCKHTKGKLAGSPIDLDPFQKFILGSIFGWVHHESGLRRYRKAYIQLARKNAKSTILSGVGLYMLMADGEAGAEIYATATKSDQARIIYGDSKVMVNRSRDLSKRLNAQESVIRDPRSNSVFRPLSKDTKTLDGLNPYLGIIDEYHAHPTSEMYDVLVSGMGQRAQPLLFIITTAGFNIHSPCYTEYEYCTKIMESTLDNDQYFVYIAEMDEDDDIGDERTWVKANPLLAQSEEGIAYLKAEYQVALDVPEKMRNFLTKNINKWVDMKENGYLSLSKWKDCSEEEPIDLTGRECYIGIDLSRKIDLTSIGFVFPLENGRFVVRSHSFLPEDTLRQKRHTDKVPYDLWVRDQWIAATDGSVVDYRYIMKYIQDQVITHGWKVLEVCFDPYNATHFAQEMEAEGYTVLEIRQGYQTLSEPTKDFRELVLSKKIIHDNNPVLTWAISNAVTRQDHNENIMLDKDKSTNRIDPIAALLNAHVRARLRTEGPSIYEGRGLLTL</sequence>
<dbReference type="InterPro" id="IPR046461">
    <property type="entry name" value="TerL_ATPase"/>
</dbReference>
<evidence type="ECO:0000259" key="1">
    <source>
        <dbReference type="Pfam" id="PF03354"/>
    </source>
</evidence>
<dbReference type="Gene3D" id="3.40.50.300">
    <property type="entry name" value="P-loop containing nucleotide triphosphate hydrolases"/>
    <property type="match status" value="1"/>
</dbReference>
<dbReference type="Pfam" id="PF20441">
    <property type="entry name" value="TerL_nuclease"/>
    <property type="match status" value="1"/>
</dbReference>
<reference evidence="3 4" key="1">
    <citation type="submission" date="2016-10" db="EMBL/GenBank/DDBJ databases">
        <authorList>
            <person name="de Groot N.N."/>
        </authorList>
    </citation>
    <scope>NUCLEOTIDE SEQUENCE [LARGE SCALE GENOMIC DNA]</scope>
    <source>
        <strain evidence="3 4">DSM 45610</strain>
    </source>
</reference>
<dbReference type="Proteomes" id="UP000198534">
    <property type="component" value="Unassembled WGS sequence"/>
</dbReference>
<dbReference type="InterPro" id="IPR046462">
    <property type="entry name" value="TerL_nuclease"/>
</dbReference>
<dbReference type="PANTHER" id="PTHR41287">
    <property type="match status" value="1"/>
</dbReference>
<dbReference type="RefSeq" id="WP_091742612.1">
    <property type="nucleotide sequence ID" value="NZ_FNNQ01000018.1"/>
</dbReference>
<dbReference type="InterPro" id="IPR005021">
    <property type="entry name" value="Terminase_largesu-like"/>
</dbReference>
<feature type="domain" description="Terminase large subunit-like ATPase" evidence="1">
    <location>
        <begin position="77"/>
        <end position="249"/>
    </location>
</feature>
<organism evidence="3 4">
    <name type="scientific">Marininema mesophilum</name>
    <dbReference type="NCBI Taxonomy" id="1048340"/>
    <lineage>
        <taxon>Bacteria</taxon>
        <taxon>Bacillati</taxon>
        <taxon>Bacillota</taxon>
        <taxon>Bacilli</taxon>
        <taxon>Bacillales</taxon>
        <taxon>Thermoactinomycetaceae</taxon>
        <taxon>Marininema</taxon>
    </lineage>
</organism>
<feature type="domain" description="Terminase large subunit-like endonuclease" evidence="2">
    <location>
        <begin position="258"/>
        <end position="540"/>
    </location>
</feature>
<evidence type="ECO:0000259" key="2">
    <source>
        <dbReference type="Pfam" id="PF20441"/>
    </source>
</evidence>
<accession>A0A1H3BU68</accession>
<dbReference type="EMBL" id="FNNQ01000018">
    <property type="protein sequence ID" value="SDX45366.1"/>
    <property type="molecule type" value="Genomic_DNA"/>
</dbReference>
<evidence type="ECO:0000313" key="3">
    <source>
        <dbReference type="EMBL" id="SDX45366.1"/>
    </source>
</evidence>